<feature type="region of interest" description="Disordered" evidence="1">
    <location>
        <begin position="123"/>
        <end position="159"/>
    </location>
</feature>
<sequence length="247" mass="24346">MAGAAVATSALALTGCTAHMDMTISAEGTYDVTLDMRDTTGSVFTDSTDCSQYADPSLIGATQDAKVTATKVGSADDDGVGCEVTITGVAVPDASDAATGTNAPLVERDGNLYKVSVTGFDTGSELTDPQSATAAAEDGSSAAPTDAATAGATASGSADAGSLNSVVDAKVSITFPGAVVDADGGSVSGTTVTWTDADALSDGVTATGYAATNEGRSVWNRFSAWIIGGVVAAGVVVGALAWRRHSR</sequence>
<dbReference type="AlphaFoldDB" id="A0A0X8JH62"/>
<keyword evidence="2" id="KW-1133">Transmembrane helix</keyword>
<gene>
    <name evidence="4" type="ORF">AXF14_06190</name>
</gene>
<evidence type="ECO:0000313" key="4">
    <source>
        <dbReference type="EMBL" id="AMD88467.1"/>
    </source>
</evidence>
<feature type="transmembrane region" description="Helical" evidence="2">
    <location>
        <begin position="222"/>
        <end position="242"/>
    </location>
</feature>
<dbReference type="EMBL" id="CP014228">
    <property type="protein sequence ID" value="AMD88467.1"/>
    <property type="molecule type" value="Genomic_DNA"/>
</dbReference>
<name>A0A0X8JH62_ACTRD</name>
<keyword evidence="5" id="KW-1185">Reference proteome</keyword>
<organism evidence="4 5">
    <name type="scientific">Actinomyces radicidentis</name>
    <dbReference type="NCBI Taxonomy" id="111015"/>
    <lineage>
        <taxon>Bacteria</taxon>
        <taxon>Bacillati</taxon>
        <taxon>Actinomycetota</taxon>
        <taxon>Actinomycetes</taxon>
        <taxon>Actinomycetales</taxon>
        <taxon>Actinomycetaceae</taxon>
        <taxon>Actinomyces</taxon>
    </lineage>
</organism>
<evidence type="ECO:0000256" key="1">
    <source>
        <dbReference type="SAM" id="MobiDB-lite"/>
    </source>
</evidence>
<dbReference type="InterPro" id="IPR053807">
    <property type="entry name" value="LppM"/>
</dbReference>
<dbReference type="Proteomes" id="UP000065220">
    <property type="component" value="Chromosome"/>
</dbReference>
<dbReference type="STRING" id="111015.AXF14_06190"/>
<dbReference type="OrthoDB" id="3254518at2"/>
<evidence type="ECO:0000259" key="3">
    <source>
        <dbReference type="Pfam" id="PF21946"/>
    </source>
</evidence>
<protein>
    <recommendedName>
        <fullName evidence="3">LppM domain-containing protein</fullName>
    </recommendedName>
</protein>
<feature type="compositionally biased region" description="Low complexity" evidence="1">
    <location>
        <begin position="131"/>
        <end position="159"/>
    </location>
</feature>
<proteinExistence type="predicted"/>
<keyword evidence="2" id="KW-0812">Transmembrane</keyword>
<feature type="domain" description="LppM" evidence="3">
    <location>
        <begin position="18"/>
        <end position="207"/>
    </location>
</feature>
<dbReference type="Pfam" id="PF21946">
    <property type="entry name" value="LppM"/>
    <property type="match status" value="1"/>
</dbReference>
<evidence type="ECO:0000313" key="5">
    <source>
        <dbReference type="Proteomes" id="UP000065220"/>
    </source>
</evidence>
<evidence type="ECO:0000256" key="2">
    <source>
        <dbReference type="SAM" id="Phobius"/>
    </source>
</evidence>
<dbReference type="KEGG" id="ard:AXF14_06190"/>
<reference evidence="5" key="1">
    <citation type="submission" date="2016-02" db="EMBL/GenBank/DDBJ databases">
        <authorList>
            <person name="Holder M.E."/>
            <person name="Ajami N.J."/>
            <person name="Petrosino J.F."/>
        </authorList>
    </citation>
    <scope>NUCLEOTIDE SEQUENCE [LARGE SCALE GENOMIC DNA]</scope>
    <source>
        <strain evidence="5">CCUG 36733</strain>
    </source>
</reference>
<keyword evidence="2" id="KW-0472">Membrane</keyword>
<accession>A0A0X8JH62</accession>